<keyword evidence="4 7" id="KW-0731">Sigma factor</keyword>
<comment type="function">
    <text evidence="7">Sigma factors are initiation factors that promote the attachment of RNA polymerase to specific initiation sites and are then released.</text>
</comment>
<evidence type="ECO:0000256" key="2">
    <source>
        <dbReference type="ARBA" id="ARBA00022969"/>
    </source>
</evidence>
<keyword evidence="2" id="KW-0749">Sporulation</keyword>
<dbReference type="InterPro" id="IPR014284">
    <property type="entry name" value="RNA_pol_sigma-70_dom"/>
</dbReference>
<dbReference type="InterPro" id="IPR000943">
    <property type="entry name" value="RNA_pol_sigma70"/>
</dbReference>
<dbReference type="GO" id="GO:0006352">
    <property type="term" value="P:DNA-templated transcription initiation"/>
    <property type="evidence" value="ECO:0007669"/>
    <property type="project" value="InterPro"/>
</dbReference>
<feature type="domain" description="HTH cro/C1-type" evidence="8">
    <location>
        <begin position="196"/>
        <end position="217"/>
    </location>
</feature>
<dbReference type="STRING" id="1385513.N780_04755"/>
<dbReference type="OrthoDB" id="9809557at2"/>
<dbReference type="Pfam" id="PF04545">
    <property type="entry name" value="Sigma70_r4"/>
    <property type="match status" value="1"/>
</dbReference>
<keyword evidence="10" id="KW-1185">Reference proteome</keyword>
<keyword evidence="6 7" id="KW-0804">Transcription</keyword>
<keyword evidence="3 7" id="KW-0805">Transcription regulation</keyword>
<gene>
    <name evidence="9" type="ORF">N780_04755</name>
</gene>
<dbReference type="SUPFAM" id="SSF88659">
    <property type="entry name" value="Sigma3 and sigma4 domains of RNA polymerase sigma factors"/>
    <property type="match status" value="1"/>
</dbReference>
<dbReference type="InterPro" id="IPR014209">
    <property type="entry name" value="RNA_pol_sigma-K"/>
</dbReference>
<dbReference type="Proteomes" id="UP000030153">
    <property type="component" value="Unassembled WGS sequence"/>
</dbReference>
<dbReference type="InterPro" id="IPR050813">
    <property type="entry name" value="Sigma-70_Factor"/>
</dbReference>
<dbReference type="GO" id="GO:0003677">
    <property type="term" value="F:DNA binding"/>
    <property type="evidence" value="ECO:0007669"/>
    <property type="project" value="UniProtKB-KW"/>
</dbReference>
<dbReference type="CDD" id="cd06171">
    <property type="entry name" value="Sigma70_r4"/>
    <property type="match status" value="1"/>
</dbReference>
<dbReference type="NCBIfam" id="NF004471">
    <property type="entry name" value="PRK05803.1"/>
    <property type="match status" value="1"/>
</dbReference>
<comment type="caution">
    <text evidence="9">The sequence shown here is derived from an EMBL/GenBank/DDBJ whole genome shotgun (WGS) entry which is preliminary data.</text>
</comment>
<dbReference type="InterPro" id="IPR013325">
    <property type="entry name" value="RNA_pol_sigma_r2"/>
</dbReference>
<dbReference type="InterPro" id="IPR007627">
    <property type="entry name" value="RNA_pol_sigma70_r2"/>
</dbReference>
<evidence type="ECO:0000313" key="10">
    <source>
        <dbReference type="Proteomes" id="UP000030153"/>
    </source>
</evidence>
<sequence>MSSLLSALALFIKDTLFFVSYVKNHAFPQPLPPEEEAKCLQKMQEGDEEARNKLIEHNLRLVAHIVKKFENTGEDNEDLISIGTIGLIKGIESFSSGKGTKLATYAARCIENEILMHLRALKKTKKDVSLQDPIGQDKEGNEISLIDILKAENADVVELIQLNMEVEKIREYLQILDKREKEVIIGRYGLGLKEEMTQREIAKTLGISRSYVSRIEKRALMKIFHEFYRKEHQNTSQNG</sequence>
<evidence type="ECO:0000256" key="6">
    <source>
        <dbReference type="ARBA" id="ARBA00023163"/>
    </source>
</evidence>
<dbReference type="EMBL" id="AVBG01000012">
    <property type="protein sequence ID" value="KGP90456.1"/>
    <property type="molecule type" value="Genomic_DNA"/>
</dbReference>
<dbReference type="InterPro" id="IPR036388">
    <property type="entry name" value="WH-like_DNA-bd_sf"/>
</dbReference>
<dbReference type="PANTHER" id="PTHR30376">
    <property type="entry name" value="SIGMA FACTOR RPOH HEAT SHOCK RELATED"/>
    <property type="match status" value="1"/>
</dbReference>
<dbReference type="SUPFAM" id="SSF88946">
    <property type="entry name" value="Sigma2 domain of RNA polymerase sigma factors"/>
    <property type="match status" value="1"/>
</dbReference>
<organism evidence="9 10">
    <name type="scientific">Pontibacillus chungwhensis BH030062</name>
    <dbReference type="NCBI Taxonomy" id="1385513"/>
    <lineage>
        <taxon>Bacteria</taxon>
        <taxon>Bacillati</taxon>
        <taxon>Bacillota</taxon>
        <taxon>Bacilli</taxon>
        <taxon>Bacillales</taxon>
        <taxon>Bacillaceae</taxon>
        <taxon>Pontibacillus</taxon>
    </lineage>
</organism>
<keyword evidence="5 7" id="KW-0238">DNA-binding</keyword>
<evidence type="ECO:0000313" key="9">
    <source>
        <dbReference type="EMBL" id="KGP90456.1"/>
    </source>
</evidence>
<dbReference type="NCBIfam" id="TIGR02846">
    <property type="entry name" value="spore_sigmaK"/>
    <property type="match status" value="1"/>
</dbReference>
<dbReference type="Gene3D" id="1.10.10.10">
    <property type="entry name" value="Winged helix-like DNA-binding domain superfamily/Winged helix DNA-binding domain"/>
    <property type="match status" value="1"/>
</dbReference>
<dbReference type="AlphaFoldDB" id="A0A0A2UVD5"/>
<evidence type="ECO:0000256" key="3">
    <source>
        <dbReference type="ARBA" id="ARBA00023015"/>
    </source>
</evidence>
<evidence type="ECO:0000256" key="5">
    <source>
        <dbReference type="ARBA" id="ARBA00023125"/>
    </source>
</evidence>
<dbReference type="RefSeq" id="WP_036785653.1">
    <property type="nucleotide sequence ID" value="NZ_AVBG01000012.1"/>
</dbReference>
<dbReference type="GO" id="GO:0030435">
    <property type="term" value="P:sporulation resulting in formation of a cellular spore"/>
    <property type="evidence" value="ECO:0007669"/>
    <property type="project" value="UniProtKB-KW"/>
</dbReference>
<dbReference type="InterPro" id="IPR007630">
    <property type="entry name" value="RNA_pol_sigma70_r4"/>
</dbReference>
<comment type="similarity">
    <text evidence="1 7">Belongs to the sigma-70 factor family.</text>
</comment>
<dbReference type="InterPro" id="IPR013324">
    <property type="entry name" value="RNA_pol_sigma_r3/r4-like"/>
</dbReference>
<evidence type="ECO:0000256" key="1">
    <source>
        <dbReference type="ARBA" id="ARBA00007788"/>
    </source>
</evidence>
<dbReference type="PROSITE" id="PS00715">
    <property type="entry name" value="SIGMA70_1"/>
    <property type="match status" value="1"/>
</dbReference>
<dbReference type="PRINTS" id="PR00046">
    <property type="entry name" value="SIGMA70FCT"/>
</dbReference>
<dbReference type="NCBIfam" id="TIGR02937">
    <property type="entry name" value="sigma70-ECF"/>
    <property type="match status" value="1"/>
</dbReference>
<evidence type="ECO:0000256" key="7">
    <source>
        <dbReference type="RuleBase" id="RU362124"/>
    </source>
</evidence>
<proteinExistence type="inferred from homology"/>
<dbReference type="GO" id="GO:0016987">
    <property type="term" value="F:sigma factor activity"/>
    <property type="evidence" value="ECO:0007669"/>
    <property type="project" value="UniProtKB-KW"/>
</dbReference>
<reference evidence="9 10" key="1">
    <citation type="submission" date="2013-08" db="EMBL/GenBank/DDBJ databases">
        <title>Genome of Pontibacillus chungwhensis.</title>
        <authorList>
            <person name="Wang Q."/>
            <person name="Wang G."/>
        </authorList>
    </citation>
    <scope>NUCLEOTIDE SEQUENCE [LARGE SCALE GENOMIC DNA]</scope>
    <source>
        <strain evidence="9 10">BH030062</strain>
    </source>
</reference>
<evidence type="ECO:0000259" key="8">
    <source>
        <dbReference type="PROSITE" id="PS50943"/>
    </source>
</evidence>
<protein>
    <recommendedName>
        <fullName evidence="7">RNA polymerase sigma factor</fullName>
    </recommendedName>
</protein>
<dbReference type="eggNOG" id="COG1191">
    <property type="taxonomic scope" value="Bacteria"/>
</dbReference>
<dbReference type="PIRSF" id="PIRSF000770">
    <property type="entry name" value="RNA_pol_sigma-SigE/K"/>
    <property type="match status" value="1"/>
</dbReference>
<evidence type="ECO:0000256" key="4">
    <source>
        <dbReference type="ARBA" id="ARBA00023082"/>
    </source>
</evidence>
<dbReference type="PROSITE" id="PS50943">
    <property type="entry name" value="HTH_CROC1"/>
    <property type="match status" value="1"/>
</dbReference>
<dbReference type="PROSITE" id="PS00716">
    <property type="entry name" value="SIGMA70_2"/>
    <property type="match status" value="1"/>
</dbReference>
<dbReference type="Gene3D" id="1.20.120.1810">
    <property type="match status" value="1"/>
</dbReference>
<dbReference type="Pfam" id="PF04542">
    <property type="entry name" value="Sigma70_r2"/>
    <property type="match status" value="1"/>
</dbReference>
<dbReference type="PANTHER" id="PTHR30376:SF3">
    <property type="entry name" value="RNA POLYMERASE SIGMA FACTOR RPOH"/>
    <property type="match status" value="1"/>
</dbReference>
<name>A0A0A2UVD5_9BACI</name>
<dbReference type="InterPro" id="IPR001387">
    <property type="entry name" value="Cro/C1-type_HTH"/>
</dbReference>
<accession>A0A0A2UVD5</accession>
<dbReference type="FunFam" id="1.10.10.10:FF:000197">
    <property type="entry name" value="RNA polymerase sigma factor"/>
    <property type="match status" value="1"/>
</dbReference>
<dbReference type="FunFam" id="1.20.120.1810:FF:000003">
    <property type="entry name" value="RNA polymerase sigma factor"/>
    <property type="match status" value="1"/>
</dbReference>